<evidence type="ECO:0008006" key="3">
    <source>
        <dbReference type="Google" id="ProtNLM"/>
    </source>
</evidence>
<name>A0A1G6JBF5_9GAMM</name>
<keyword evidence="2" id="KW-1185">Reference proteome</keyword>
<dbReference type="SUPFAM" id="SSF46689">
    <property type="entry name" value="Homeodomain-like"/>
    <property type="match status" value="1"/>
</dbReference>
<evidence type="ECO:0000313" key="2">
    <source>
        <dbReference type="Proteomes" id="UP000242317"/>
    </source>
</evidence>
<dbReference type="OrthoDB" id="9157245at2"/>
<protein>
    <recommendedName>
        <fullName evidence="3">Mor transcription activator family protein</fullName>
    </recommendedName>
</protein>
<sequence>MEQTCDLSGDLQAVAEVIGRQPALYLVSQCKRYQVKGRCGRGQIMLLIPKNTNIDLNHHLVRVLGYPLAQKLVNYFAGELLRFYVDDLVIRARNVGIRAMYRQGYKQSQLAEIFNLTTRTISYVTAG</sequence>
<dbReference type="RefSeq" id="WP_092618182.1">
    <property type="nucleotide sequence ID" value="NZ_FMYK01000003.1"/>
</dbReference>
<organism evidence="1 2">
    <name type="scientific">Acinetobacter marinus</name>
    <dbReference type="NCBI Taxonomy" id="281375"/>
    <lineage>
        <taxon>Bacteria</taxon>
        <taxon>Pseudomonadati</taxon>
        <taxon>Pseudomonadota</taxon>
        <taxon>Gammaproteobacteria</taxon>
        <taxon>Moraxellales</taxon>
        <taxon>Moraxellaceae</taxon>
        <taxon>Acinetobacter</taxon>
    </lineage>
</organism>
<accession>A0A1G6JBF5</accession>
<dbReference type="Proteomes" id="UP000242317">
    <property type="component" value="Unassembled WGS sequence"/>
</dbReference>
<evidence type="ECO:0000313" key="1">
    <source>
        <dbReference type="EMBL" id="SDC16068.1"/>
    </source>
</evidence>
<dbReference type="AlphaFoldDB" id="A0A1G6JBF5"/>
<gene>
    <name evidence="1" type="ORF">SAMN05421749_103302</name>
</gene>
<dbReference type="InterPro" id="IPR009057">
    <property type="entry name" value="Homeodomain-like_sf"/>
</dbReference>
<proteinExistence type="predicted"/>
<dbReference type="EMBL" id="FMYK01000003">
    <property type="protein sequence ID" value="SDC16068.1"/>
    <property type="molecule type" value="Genomic_DNA"/>
</dbReference>
<reference evidence="2" key="1">
    <citation type="submission" date="2016-09" db="EMBL/GenBank/DDBJ databases">
        <authorList>
            <person name="Varghese N."/>
            <person name="Submissions S."/>
        </authorList>
    </citation>
    <scope>NUCLEOTIDE SEQUENCE [LARGE SCALE GENOMIC DNA]</scope>
    <source>
        <strain evidence="2">ANC 3699</strain>
    </source>
</reference>